<gene>
    <name evidence="2" type="ORF">LSALG_LOCUS18990</name>
</gene>
<dbReference type="PANTHER" id="PTHR12203:SF74">
    <property type="entry name" value="GLYCOSYLTRANSFERASE"/>
    <property type="match status" value="1"/>
</dbReference>
<dbReference type="PANTHER" id="PTHR12203">
    <property type="entry name" value="KDEL LYS-ASP-GLU-LEU CONTAINING - RELATED"/>
    <property type="match status" value="1"/>
</dbReference>
<reference evidence="2" key="1">
    <citation type="submission" date="2023-04" db="EMBL/GenBank/DDBJ databases">
        <authorList>
            <person name="Vijverberg K."/>
            <person name="Xiong W."/>
            <person name="Schranz E."/>
        </authorList>
    </citation>
    <scope>NUCLEOTIDE SEQUENCE</scope>
</reference>
<protein>
    <recommendedName>
        <fullName evidence="1">Glycosyl transferase CAP10 domain-containing protein</fullName>
    </recommendedName>
</protein>
<evidence type="ECO:0000313" key="2">
    <source>
        <dbReference type="EMBL" id="CAI9279173.1"/>
    </source>
</evidence>
<evidence type="ECO:0000259" key="1">
    <source>
        <dbReference type="Pfam" id="PF05686"/>
    </source>
</evidence>
<feature type="domain" description="Glycosyl transferase CAP10" evidence="1">
    <location>
        <begin position="1"/>
        <end position="106"/>
    </location>
</feature>
<dbReference type="Pfam" id="PF05686">
    <property type="entry name" value="Glyco_transf_90"/>
    <property type="match status" value="1"/>
</dbReference>
<organism evidence="2 3">
    <name type="scientific">Lactuca saligna</name>
    <name type="common">Willowleaf lettuce</name>
    <dbReference type="NCBI Taxonomy" id="75948"/>
    <lineage>
        <taxon>Eukaryota</taxon>
        <taxon>Viridiplantae</taxon>
        <taxon>Streptophyta</taxon>
        <taxon>Embryophyta</taxon>
        <taxon>Tracheophyta</taxon>
        <taxon>Spermatophyta</taxon>
        <taxon>Magnoliopsida</taxon>
        <taxon>eudicotyledons</taxon>
        <taxon>Gunneridae</taxon>
        <taxon>Pentapetalae</taxon>
        <taxon>asterids</taxon>
        <taxon>campanulids</taxon>
        <taxon>Asterales</taxon>
        <taxon>Asteraceae</taxon>
        <taxon>Cichorioideae</taxon>
        <taxon>Cichorieae</taxon>
        <taxon>Lactucinae</taxon>
        <taxon>Lactuca</taxon>
    </lineage>
</organism>
<accession>A0AA35YS03</accession>
<dbReference type="AlphaFoldDB" id="A0AA35YS03"/>
<evidence type="ECO:0000313" key="3">
    <source>
        <dbReference type="Proteomes" id="UP001177003"/>
    </source>
</evidence>
<name>A0AA35YS03_LACSI</name>
<dbReference type="InterPro" id="IPR006598">
    <property type="entry name" value="CAP10"/>
</dbReference>
<dbReference type="EMBL" id="OX465080">
    <property type="protein sequence ID" value="CAI9279173.1"/>
    <property type="molecule type" value="Genomic_DNA"/>
</dbReference>
<proteinExistence type="predicted"/>
<dbReference type="InterPro" id="IPR051091">
    <property type="entry name" value="O-Glucosyltr/Glycosyltrsf_90"/>
</dbReference>
<keyword evidence="3" id="KW-1185">Reference proteome</keyword>
<sequence length="117" mass="13879">MGKASSRFIQEDVKMEYVYDYMLHLLTEYAKLLKFKPIIPPNAMELCSESMACFADGKWKEFMEESLVRYPSDTTPCTMPPPYDPSTIKYIIDNNTRAIKQVEMWEDEFWKTHNFNK</sequence>
<dbReference type="Proteomes" id="UP001177003">
    <property type="component" value="Chromosome 4"/>
</dbReference>